<keyword evidence="5" id="KW-1185">Reference proteome</keyword>
<keyword evidence="1" id="KW-1133">Transmembrane helix</keyword>
<dbReference type="EMBL" id="JBEDNW010000002">
    <property type="protein sequence ID" value="MEZ3166458.1"/>
    <property type="molecule type" value="Genomic_DNA"/>
</dbReference>
<sequence>MVNMEDFVLNENEEMLAPAVVVATVALLAVFVFGVLVSVVGLVA</sequence>
<evidence type="ECO:0000313" key="3">
    <source>
        <dbReference type="EMBL" id="MEZ3166458.1"/>
    </source>
</evidence>
<reference evidence="3 5" key="3">
    <citation type="submission" date="2024-06" db="EMBL/GenBank/DDBJ databases">
        <title>Halorubrum miltondacostae sp. nov., a potential PHA producer isolated from an inland solar saltern in Rio Maior, Portugal.</title>
        <authorList>
            <person name="Albuquerque L."/>
            <person name="Viver T."/>
            <person name="Barroso C."/>
            <person name="Claudino R."/>
            <person name="Galvan M."/>
            <person name="Simoes G."/>
            <person name="Lobo Da Cunha A."/>
            <person name="Egas C."/>
        </authorList>
    </citation>
    <scope>NUCLEOTIDE SEQUENCE [LARGE SCALE GENOMIC DNA]</scope>
    <source>
        <strain evidence="3 5">DSM 18646</strain>
    </source>
</reference>
<feature type="transmembrane region" description="Helical" evidence="1">
    <location>
        <begin position="20"/>
        <end position="43"/>
    </location>
</feature>
<evidence type="ECO:0000313" key="5">
    <source>
        <dbReference type="Proteomes" id="UP001567571"/>
    </source>
</evidence>
<keyword evidence="1" id="KW-0812">Transmembrane</keyword>
<evidence type="ECO:0000256" key="1">
    <source>
        <dbReference type="SAM" id="Phobius"/>
    </source>
</evidence>
<dbReference type="RefSeq" id="WP_343780319.1">
    <property type="nucleotide sequence ID" value="NZ_BAAADQ010000015.1"/>
</dbReference>
<organism evidence="2 4">
    <name type="scientific">Halorubrum ejinorense</name>
    <dbReference type="NCBI Taxonomy" id="425309"/>
    <lineage>
        <taxon>Archaea</taxon>
        <taxon>Methanobacteriati</taxon>
        <taxon>Methanobacteriota</taxon>
        <taxon>Stenosarchaea group</taxon>
        <taxon>Halobacteria</taxon>
        <taxon>Halobacteriales</taxon>
        <taxon>Haloferacaceae</taxon>
        <taxon>Halorubrum</taxon>
    </lineage>
</organism>
<keyword evidence="1" id="KW-0472">Membrane</keyword>
<evidence type="ECO:0000313" key="2">
    <source>
        <dbReference type="EMBL" id="GAA0552130.1"/>
    </source>
</evidence>
<accession>A0AAV3SUL5</accession>
<dbReference type="Proteomes" id="UP001501425">
    <property type="component" value="Unassembled WGS sequence"/>
</dbReference>
<proteinExistence type="predicted"/>
<evidence type="ECO:0000313" key="4">
    <source>
        <dbReference type="Proteomes" id="UP001501425"/>
    </source>
</evidence>
<dbReference type="EMBL" id="BAAADQ010000015">
    <property type="protein sequence ID" value="GAA0552130.1"/>
    <property type="molecule type" value="Genomic_DNA"/>
</dbReference>
<dbReference type="Proteomes" id="UP001567571">
    <property type="component" value="Unassembled WGS sequence"/>
</dbReference>
<name>A0AAV3SUL5_9EURY</name>
<reference evidence="2" key="1">
    <citation type="journal article" date="2014" name="Int. J. Syst. Evol. Microbiol.">
        <title>Complete genome sequence of Corynebacterium casei LMG S-19264T (=DSM 44701T), isolated from a smear-ripened cheese.</title>
        <authorList>
            <consortium name="US DOE Joint Genome Institute (JGI-PGF)"/>
            <person name="Walter F."/>
            <person name="Albersmeier A."/>
            <person name="Kalinowski J."/>
            <person name="Ruckert C."/>
        </authorList>
    </citation>
    <scope>NUCLEOTIDE SEQUENCE</scope>
    <source>
        <strain evidence="2">JCM 14265</strain>
    </source>
</reference>
<gene>
    <name evidence="3" type="ORF">ABNG02_03840</name>
    <name evidence="2" type="ORF">GCM10008994_28870</name>
</gene>
<protein>
    <submittedName>
        <fullName evidence="2">Uncharacterized protein</fullName>
    </submittedName>
</protein>
<comment type="caution">
    <text evidence="2">The sequence shown here is derived from an EMBL/GenBank/DDBJ whole genome shotgun (WGS) entry which is preliminary data.</text>
</comment>
<reference evidence="2" key="2">
    <citation type="submission" date="2023-12" db="EMBL/GenBank/DDBJ databases">
        <authorList>
            <person name="Sun Q."/>
            <person name="Inoue M."/>
        </authorList>
    </citation>
    <scope>NUCLEOTIDE SEQUENCE</scope>
    <source>
        <strain evidence="2">JCM 14265</strain>
    </source>
</reference>
<dbReference type="AlphaFoldDB" id="A0AAV3SUL5"/>